<dbReference type="InterPro" id="IPR013087">
    <property type="entry name" value="Znf_C2H2_type"/>
</dbReference>
<evidence type="ECO:0000256" key="6">
    <source>
        <dbReference type="ARBA" id="ARBA00022771"/>
    </source>
</evidence>
<feature type="domain" description="C2H2-type" evidence="13">
    <location>
        <begin position="357"/>
        <end position="384"/>
    </location>
</feature>
<evidence type="ECO:0000256" key="1">
    <source>
        <dbReference type="ARBA" id="ARBA00003767"/>
    </source>
</evidence>
<dbReference type="FunFam" id="3.30.160.60:FF:000774">
    <property type="entry name" value="Zinc finger protein"/>
    <property type="match status" value="1"/>
</dbReference>
<feature type="domain" description="C2H2-type" evidence="13">
    <location>
        <begin position="301"/>
        <end position="328"/>
    </location>
</feature>
<evidence type="ECO:0000256" key="10">
    <source>
        <dbReference type="ARBA" id="ARBA00023163"/>
    </source>
</evidence>
<proteinExistence type="inferred from homology"/>
<feature type="domain" description="C2H2-type" evidence="13">
    <location>
        <begin position="273"/>
        <end position="300"/>
    </location>
</feature>
<evidence type="ECO:0000259" key="13">
    <source>
        <dbReference type="PROSITE" id="PS50157"/>
    </source>
</evidence>
<evidence type="ECO:0000256" key="2">
    <source>
        <dbReference type="ARBA" id="ARBA00004123"/>
    </source>
</evidence>
<feature type="domain" description="C2H2-type" evidence="13">
    <location>
        <begin position="385"/>
        <end position="412"/>
    </location>
</feature>
<dbReference type="Proteomes" id="UP000265020">
    <property type="component" value="Unassembled WGS sequence"/>
</dbReference>
<evidence type="ECO:0000256" key="8">
    <source>
        <dbReference type="ARBA" id="ARBA00023015"/>
    </source>
</evidence>
<keyword evidence="7" id="KW-0862">Zinc</keyword>
<keyword evidence="10" id="KW-0804">Transcription</keyword>
<evidence type="ECO:0000256" key="12">
    <source>
        <dbReference type="PROSITE-ProRule" id="PRU00042"/>
    </source>
</evidence>
<evidence type="ECO:0000256" key="11">
    <source>
        <dbReference type="ARBA" id="ARBA00023242"/>
    </source>
</evidence>
<reference evidence="14" key="2">
    <citation type="submission" date="2025-09" db="UniProtKB">
        <authorList>
            <consortium name="Ensembl"/>
        </authorList>
    </citation>
    <scope>IDENTIFICATION</scope>
</reference>
<keyword evidence="8" id="KW-0805">Transcription regulation</keyword>
<keyword evidence="5" id="KW-0677">Repeat</keyword>
<feature type="domain" description="C2H2-type" evidence="13">
    <location>
        <begin position="329"/>
        <end position="356"/>
    </location>
</feature>
<keyword evidence="9" id="KW-0238">DNA-binding</keyword>
<dbReference type="GO" id="GO:0000981">
    <property type="term" value="F:DNA-binding transcription factor activity, RNA polymerase II-specific"/>
    <property type="evidence" value="ECO:0007669"/>
    <property type="project" value="TreeGrafter"/>
</dbReference>
<dbReference type="GO" id="GO:0045944">
    <property type="term" value="P:positive regulation of transcription by RNA polymerase II"/>
    <property type="evidence" value="ECO:0007669"/>
    <property type="project" value="UniProtKB-ARBA"/>
</dbReference>
<sequence length="527" mass="61184">MSPVQHLREFIRERLTAAAEEIFTEVEKTIIRYEEEHRLMEICRKPQINHHKIELQEQYGSSQVETLTTEHGHSSSHNQGEVVAQWTGNDQVEPKHSSPLIKEFREPGPLCVKEEEEHLVSPLIKEENVEPEFTWATEKNKEPDLQLMEDHNEPRPQLSKMDEKVAESPQLELKEEMNYSLPKHEQWLLEHLSVTQDQKDLHNSREEEQLVQKQSNSLMETFTLHEEDLHEREPITEELSFQFSHVVETKVQEGCSYNGSETRSQIETNKKSFQCDICGRSYMNKSTMKRHYRSHTGEKHFTCTTCGKSFSQNCDLNSHIRTHTGERPFPCKTCGKSFSKVHNLKAHIRTHTGERPFPCMTCGKSFSCTRSLKDHIRTHTGERPFPCKTCGKGFSRMSSLKYHIRTHTGEKPFPCKMCGKSFSQICDLNTHIRTHTGERPFSCETCGKRFSKVYNLNVHIRTHTGERPFSCKICGKCFSCTGSLQEHIRTHTGERPFPCKTCPKSFSRLSRLNDHIRTHTDEKPFPC</sequence>
<dbReference type="FunFam" id="3.30.160.60:FF:002343">
    <property type="entry name" value="Zinc finger protein 33A"/>
    <property type="match status" value="4"/>
</dbReference>
<evidence type="ECO:0000256" key="3">
    <source>
        <dbReference type="ARBA" id="ARBA00006991"/>
    </source>
</evidence>
<dbReference type="FunFam" id="3.30.160.60:FF:001506">
    <property type="entry name" value="Zinc finger protein"/>
    <property type="match status" value="1"/>
</dbReference>
<dbReference type="KEGG" id="cvg:107089116"/>
<evidence type="ECO:0000256" key="5">
    <source>
        <dbReference type="ARBA" id="ARBA00022737"/>
    </source>
</evidence>
<dbReference type="PANTHER" id="PTHR19818:SF163">
    <property type="entry name" value="C2H2-TYPE DOMAIN-CONTAINING PROTEIN"/>
    <property type="match status" value="1"/>
</dbReference>
<keyword evidence="11" id="KW-0539">Nucleus</keyword>
<dbReference type="GO" id="GO:0008270">
    <property type="term" value="F:zinc ion binding"/>
    <property type="evidence" value="ECO:0007669"/>
    <property type="project" value="UniProtKB-KW"/>
</dbReference>
<comment type="function">
    <text evidence="1">May be involved in transcriptional regulation.</text>
</comment>
<dbReference type="InterPro" id="IPR036236">
    <property type="entry name" value="Znf_C2H2_sf"/>
</dbReference>
<dbReference type="Gene3D" id="3.30.160.60">
    <property type="entry name" value="Classic Zinc Finger"/>
    <property type="match status" value="9"/>
</dbReference>
<protein>
    <submittedName>
        <fullName evidence="14">Zinc finger protein 121-like</fullName>
    </submittedName>
</protein>
<feature type="domain" description="C2H2-type" evidence="13">
    <location>
        <begin position="469"/>
        <end position="496"/>
    </location>
</feature>
<dbReference type="RefSeq" id="XP_015237170.1">
    <property type="nucleotide sequence ID" value="XM_015381684.1"/>
</dbReference>
<comment type="subcellular location">
    <subcellularLocation>
        <location evidence="2">Nucleus</location>
    </subcellularLocation>
</comment>
<dbReference type="FunFam" id="3.30.160.60:FF:000145">
    <property type="entry name" value="Zinc finger protein 574"/>
    <property type="match status" value="1"/>
</dbReference>
<dbReference type="PROSITE" id="PS50157">
    <property type="entry name" value="ZINC_FINGER_C2H2_2"/>
    <property type="match status" value="9"/>
</dbReference>
<keyword evidence="6 12" id="KW-0863">Zinc-finger</keyword>
<reference evidence="14" key="1">
    <citation type="submission" date="2025-08" db="UniProtKB">
        <authorList>
            <consortium name="Ensembl"/>
        </authorList>
    </citation>
    <scope>IDENTIFICATION</scope>
</reference>
<dbReference type="OMA" id="HRLMEIC"/>
<dbReference type="Ensembl" id="ENSCVAT00000022120.1">
    <property type="protein sequence ID" value="ENSCVAP00000029281.1"/>
    <property type="gene ID" value="ENSCVAG00000016915.1"/>
</dbReference>
<organism evidence="14 15">
    <name type="scientific">Cyprinodon variegatus</name>
    <name type="common">Sheepshead minnow</name>
    <dbReference type="NCBI Taxonomy" id="28743"/>
    <lineage>
        <taxon>Eukaryota</taxon>
        <taxon>Metazoa</taxon>
        <taxon>Chordata</taxon>
        <taxon>Craniata</taxon>
        <taxon>Vertebrata</taxon>
        <taxon>Euteleostomi</taxon>
        <taxon>Actinopterygii</taxon>
        <taxon>Neopterygii</taxon>
        <taxon>Teleostei</taxon>
        <taxon>Neoteleostei</taxon>
        <taxon>Acanthomorphata</taxon>
        <taxon>Ovalentaria</taxon>
        <taxon>Atherinomorphae</taxon>
        <taxon>Cyprinodontiformes</taxon>
        <taxon>Cyprinodontidae</taxon>
        <taxon>Cyprinodon</taxon>
    </lineage>
</organism>
<dbReference type="InterPro" id="IPR050329">
    <property type="entry name" value="GLI_C2H2-zinc-finger"/>
</dbReference>
<dbReference type="Pfam" id="PF00096">
    <property type="entry name" value="zf-C2H2"/>
    <property type="match status" value="9"/>
</dbReference>
<dbReference type="AlphaFoldDB" id="A0A3Q2EAH7"/>
<dbReference type="GeneTree" id="ENSGT01150000286959"/>
<dbReference type="OrthoDB" id="8438399at2759"/>
<evidence type="ECO:0000256" key="7">
    <source>
        <dbReference type="ARBA" id="ARBA00022833"/>
    </source>
</evidence>
<dbReference type="GO" id="GO:0000978">
    <property type="term" value="F:RNA polymerase II cis-regulatory region sequence-specific DNA binding"/>
    <property type="evidence" value="ECO:0007669"/>
    <property type="project" value="TreeGrafter"/>
</dbReference>
<feature type="domain" description="C2H2-type" evidence="13">
    <location>
        <begin position="497"/>
        <end position="524"/>
    </location>
</feature>
<dbReference type="GeneID" id="107089116"/>
<name>A0A3Q2EAH7_CYPVA</name>
<accession>A0A3Q2EAH7</accession>
<dbReference type="PROSITE" id="PS00028">
    <property type="entry name" value="ZINC_FINGER_C2H2_1"/>
    <property type="match status" value="9"/>
</dbReference>
<dbReference type="FunFam" id="3.30.160.60:FF:000097">
    <property type="entry name" value="Zinc finger protein"/>
    <property type="match status" value="1"/>
</dbReference>
<feature type="domain" description="C2H2-type" evidence="13">
    <location>
        <begin position="413"/>
        <end position="440"/>
    </location>
</feature>
<comment type="similarity">
    <text evidence="3">Belongs to the krueppel C2H2-type zinc-finger protein family.</text>
</comment>
<evidence type="ECO:0000313" key="15">
    <source>
        <dbReference type="Proteomes" id="UP000265020"/>
    </source>
</evidence>
<dbReference type="SMART" id="SM00355">
    <property type="entry name" value="ZnF_C2H2"/>
    <property type="match status" value="9"/>
</dbReference>
<dbReference type="FunFam" id="3.30.160.60:FF:000931">
    <property type="entry name" value="zinc finger protein 697"/>
    <property type="match status" value="1"/>
</dbReference>
<dbReference type="PANTHER" id="PTHR19818">
    <property type="entry name" value="ZINC FINGER PROTEIN ZIC AND GLI"/>
    <property type="match status" value="1"/>
</dbReference>
<evidence type="ECO:0000256" key="9">
    <source>
        <dbReference type="ARBA" id="ARBA00023125"/>
    </source>
</evidence>
<evidence type="ECO:0000313" key="14">
    <source>
        <dbReference type="Ensembl" id="ENSCVAP00000029281.1"/>
    </source>
</evidence>
<keyword evidence="15" id="KW-1185">Reference proteome</keyword>
<keyword evidence="4" id="KW-0479">Metal-binding</keyword>
<feature type="domain" description="C2H2-type" evidence="13">
    <location>
        <begin position="441"/>
        <end position="468"/>
    </location>
</feature>
<evidence type="ECO:0000256" key="4">
    <source>
        <dbReference type="ARBA" id="ARBA00022723"/>
    </source>
</evidence>
<dbReference type="SUPFAM" id="SSF57667">
    <property type="entry name" value="beta-beta-alpha zinc fingers"/>
    <property type="match status" value="5"/>
</dbReference>
<dbReference type="GO" id="GO:0005634">
    <property type="term" value="C:nucleus"/>
    <property type="evidence" value="ECO:0007669"/>
    <property type="project" value="UniProtKB-SubCell"/>
</dbReference>